<dbReference type="PANTHER" id="PTHR10584:SF166">
    <property type="entry name" value="RIBOKINASE"/>
    <property type="match status" value="1"/>
</dbReference>
<evidence type="ECO:0000313" key="5">
    <source>
        <dbReference type="Proteomes" id="UP000217182"/>
    </source>
</evidence>
<dbReference type="OrthoDB" id="9792663at2"/>
<dbReference type="RefSeq" id="WP_095848731.1">
    <property type="nucleotide sequence ID" value="NZ_CP014136.1"/>
</dbReference>
<dbReference type="InterPro" id="IPR011611">
    <property type="entry name" value="PfkB_dom"/>
</dbReference>
<keyword evidence="5" id="KW-1185">Reference proteome</keyword>
<dbReference type="GO" id="GO:0016301">
    <property type="term" value="F:kinase activity"/>
    <property type="evidence" value="ECO:0007669"/>
    <property type="project" value="UniProtKB-KW"/>
</dbReference>
<evidence type="ECO:0000259" key="3">
    <source>
        <dbReference type="Pfam" id="PF00294"/>
    </source>
</evidence>
<accession>A0A250B7K7</accession>
<keyword evidence="1" id="KW-0808">Transferase</keyword>
<dbReference type="AlphaFoldDB" id="A0A250B7K7"/>
<dbReference type="KEGG" id="gqu:AWC35_23960"/>
<evidence type="ECO:0000256" key="1">
    <source>
        <dbReference type="ARBA" id="ARBA00022679"/>
    </source>
</evidence>
<organism evidence="4 5">
    <name type="scientific">Gibbsiella quercinecans</name>
    <dbReference type="NCBI Taxonomy" id="929813"/>
    <lineage>
        <taxon>Bacteria</taxon>
        <taxon>Pseudomonadati</taxon>
        <taxon>Pseudomonadota</taxon>
        <taxon>Gammaproteobacteria</taxon>
        <taxon>Enterobacterales</taxon>
        <taxon>Yersiniaceae</taxon>
        <taxon>Gibbsiella</taxon>
    </lineage>
</organism>
<dbReference type="SUPFAM" id="SSF53613">
    <property type="entry name" value="Ribokinase-like"/>
    <property type="match status" value="1"/>
</dbReference>
<feature type="domain" description="Carbohydrate kinase PfkB" evidence="3">
    <location>
        <begin position="20"/>
        <end position="122"/>
    </location>
</feature>
<proteinExistence type="predicted"/>
<keyword evidence="2 4" id="KW-0418">Kinase</keyword>
<evidence type="ECO:0000256" key="2">
    <source>
        <dbReference type="ARBA" id="ARBA00022777"/>
    </source>
</evidence>
<evidence type="ECO:0000313" key="4">
    <source>
        <dbReference type="EMBL" id="ATA22139.1"/>
    </source>
</evidence>
<dbReference type="PANTHER" id="PTHR10584">
    <property type="entry name" value="SUGAR KINASE"/>
    <property type="match status" value="1"/>
</dbReference>
<name>A0A250B7K7_9GAMM</name>
<gene>
    <name evidence="4" type="ORF">AWC35_23960</name>
</gene>
<dbReference type="Gene3D" id="3.40.1190.20">
    <property type="match status" value="1"/>
</dbReference>
<sequence length="270" mass="29025">MKVIGIGDNVVDQYAHLRIRYPGGNALNFSVYAKLLQTQAAYLGVFGDDAAGQQVQRALAAHHVDISRCRQVAGPNGCASLTVEQGERIFIGSNQGGIRKTTPMDFVLDDTDYLRGFSLIHTSCYSYIDPLLPALHALPGLLSYDFSDDFNPETALPLCQWLDFAFFSCADLEPAACRQLLEAAVGAGCRYAIATRGAQGAWLFDGAKLFEQPALQVVPRDTLGAGDAFITAFLLAFCQSNAIAASLQKGAQFAAEICLQDGSFGFGESY</sequence>
<dbReference type="EMBL" id="CP014136">
    <property type="protein sequence ID" value="ATA22139.1"/>
    <property type="molecule type" value="Genomic_DNA"/>
</dbReference>
<feature type="domain" description="Carbohydrate kinase PfkB" evidence="3">
    <location>
        <begin position="173"/>
        <end position="262"/>
    </location>
</feature>
<reference evidence="4 5" key="1">
    <citation type="submission" date="2016-01" db="EMBL/GenBank/DDBJ databases">
        <authorList>
            <person name="Oliw E.H."/>
        </authorList>
    </citation>
    <scope>NUCLEOTIDE SEQUENCE [LARGE SCALE GENOMIC DNA]</scope>
    <source>
        <strain evidence="4 5">FRB97</strain>
    </source>
</reference>
<dbReference type="InterPro" id="IPR029056">
    <property type="entry name" value="Ribokinase-like"/>
</dbReference>
<protein>
    <submittedName>
        <fullName evidence="4">Ribokinase</fullName>
    </submittedName>
</protein>
<dbReference type="Proteomes" id="UP000217182">
    <property type="component" value="Chromosome"/>
</dbReference>
<dbReference type="Pfam" id="PF00294">
    <property type="entry name" value="PfkB"/>
    <property type="match status" value="2"/>
</dbReference>